<protein>
    <submittedName>
        <fullName evidence="2">GNAT family N-acetyltransferase</fullName>
    </submittedName>
</protein>
<dbReference type="EMBL" id="SPQA01000004">
    <property type="protein sequence ID" value="TFU31568.1"/>
    <property type="molecule type" value="Genomic_DNA"/>
</dbReference>
<feature type="domain" description="N-acetyltransferase" evidence="1">
    <location>
        <begin position="1"/>
        <end position="126"/>
    </location>
</feature>
<gene>
    <name evidence="2" type="ORF">E4U01_02205</name>
</gene>
<evidence type="ECO:0000313" key="3">
    <source>
        <dbReference type="Proteomes" id="UP000297747"/>
    </source>
</evidence>
<dbReference type="Proteomes" id="UP000297747">
    <property type="component" value="Unassembled WGS sequence"/>
</dbReference>
<evidence type="ECO:0000259" key="1">
    <source>
        <dbReference type="PROSITE" id="PS51186"/>
    </source>
</evidence>
<dbReference type="AlphaFoldDB" id="A0A4Y9FTI1"/>
<dbReference type="PROSITE" id="PS51186">
    <property type="entry name" value="GNAT"/>
    <property type="match status" value="1"/>
</dbReference>
<name>A0A4Y9FTI1_STRAI</name>
<dbReference type="Gene3D" id="3.40.630.30">
    <property type="match status" value="1"/>
</dbReference>
<dbReference type="Pfam" id="PF00583">
    <property type="entry name" value="Acetyltransf_1"/>
    <property type="match status" value="1"/>
</dbReference>
<dbReference type="RefSeq" id="WP_135052358.1">
    <property type="nucleotide sequence ID" value="NZ_CAKOCW010000001.1"/>
</dbReference>
<dbReference type="InterPro" id="IPR016181">
    <property type="entry name" value="Acyl_CoA_acyltransferase"/>
</dbReference>
<dbReference type="SUPFAM" id="SSF55729">
    <property type="entry name" value="Acyl-CoA N-acyltransferases (Nat)"/>
    <property type="match status" value="1"/>
</dbReference>
<proteinExistence type="predicted"/>
<dbReference type="InterPro" id="IPR000182">
    <property type="entry name" value="GNAT_dom"/>
</dbReference>
<dbReference type="GO" id="GO:0016747">
    <property type="term" value="F:acyltransferase activity, transferring groups other than amino-acyl groups"/>
    <property type="evidence" value="ECO:0007669"/>
    <property type="project" value="InterPro"/>
</dbReference>
<organism evidence="2 3">
    <name type="scientific">Streptococcus acidominimus</name>
    <dbReference type="NCBI Taxonomy" id="1326"/>
    <lineage>
        <taxon>Bacteria</taxon>
        <taxon>Bacillati</taxon>
        <taxon>Bacillota</taxon>
        <taxon>Bacilli</taxon>
        <taxon>Lactobacillales</taxon>
        <taxon>Streptococcaceae</taxon>
        <taxon>Streptococcus</taxon>
    </lineage>
</organism>
<comment type="caution">
    <text evidence="2">The sequence shown here is derived from an EMBL/GenBank/DDBJ whole genome shotgun (WGS) entry which is preliminary data.</text>
</comment>
<keyword evidence="2" id="KW-0808">Transferase</keyword>
<reference evidence="2 3" key="1">
    <citation type="submission" date="2019-03" db="EMBL/GenBank/DDBJ databases">
        <title>Diversity of the mouse oral microbiome.</title>
        <authorList>
            <person name="Joseph S."/>
            <person name="Aduse-Opoku J."/>
            <person name="Curtis M."/>
            <person name="Wade W."/>
            <person name="Hashim A."/>
        </authorList>
    </citation>
    <scope>NUCLEOTIDE SEQUENCE [LARGE SCALE GENOMIC DNA]</scope>
    <source>
        <strain evidence="2 3">HT4</strain>
    </source>
</reference>
<accession>A0A4Y9FTI1</accession>
<sequence length="126" mass="15396">MLQLIKPNFEDLSFRKELLADEATMSYNANWGGTIDFSFDQWKSWYEYWIEQPEKRYYRYLYSETERTFIGEVAYYFHHELNEYICDIIIKDHFRGRGFGRQGLLLLLQEIKKQGITRICDNRLVR</sequence>
<evidence type="ECO:0000313" key="2">
    <source>
        <dbReference type="EMBL" id="TFU31568.1"/>
    </source>
</evidence>